<dbReference type="EMBL" id="JAAATW010000002">
    <property type="protein sequence ID" value="NBE07974.1"/>
    <property type="molecule type" value="Genomic_DNA"/>
</dbReference>
<feature type="compositionally biased region" description="Low complexity" evidence="1">
    <location>
        <begin position="105"/>
        <end position="123"/>
    </location>
</feature>
<evidence type="ECO:0008006" key="5">
    <source>
        <dbReference type="Google" id="ProtNLM"/>
    </source>
</evidence>
<gene>
    <name evidence="3" type="ORF">GU920_10530</name>
</gene>
<keyword evidence="4" id="KW-1185">Reference proteome</keyword>
<evidence type="ECO:0000256" key="2">
    <source>
        <dbReference type="SAM" id="SignalP"/>
    </source>
</evidence>
<evidence type="ECO:0000313" key="4">
    <source>
        <dbReference type="Proteomes" id="UP001517376"/>
    </source>
</evidence>
<evidence type="ECO:0000313" key="3">
    <source>
        <dbReference type="EMBL" id="NBE07974.1"/>
    </source>
</evidence>
<comment type="caution">
    <text evidence="3">The sequence shown here is derived from an EMBL/GenBank/DDBJ whole genome shotgun (WGS) entry which is preliminary data.</text>
</comment>
<keyword evidence="2" id="KW-0732">Signal</keyword>
<evidence type="ECO:0000256" key="1">
    <source>
        <dbReference type="SAM" id="MobiDB-lite"/>
    </source>
</evidence>
<proteinExistence type="predicted"/>
<dbReference type="Proteomes" id="UP001517376">
    <property type="component" value="Unassembled WGS sequence"/>
</dbReference>
<feature type="signal peptide" evidence="2">
    <location>
        <begin position="1"/>
        <end position="30"/>
    </location>
</feature>
<organism evidence="3 4">
    <name type="scientific">Paragemmobacter ruber</name>
    <dbReference type="NCBI Taxonomy" id="1985673"/>
    <lineage>
        <taxon>Bacteria</taxon>
        <taxon>Pseudomonadati</taxon>
        <taxon>Pseudomonadota</taxon>
        <taxon>Alphaproteobacteria</taxon>
        <taxon>Rhodobacterales</taxon>
        <taxon>Paracoccaceae</taxon>
        <taxon>Paragemmobacter</taxon>
    </lineage>
</organism>
<feature type="chain" id="PRO_5045145693" description="DUF2946 domain-containing protein" evidence="2">
    <location>
        <begin position="31"/>
        <end position="123"/>
    </location>
</feature>
<reference evidence="4" key="1">
    <citation type="submission" date="2020-01" db="EMBL/GenBank/DDBJ databases">
        <title>Sphingomonas sp. strain CSW-10.</title>
        <authorList>
            <person name="Chen W.-M."/>
        </authorList>
    </citation>
    <scope>NUCLEOTIDE SEQUENCE [LARGE SCALE GENOMIC DNA]</scope>
    <source>
        <strain evidence="4">CCP-1</strain>
    </source>
</reference>
<protein>
    <recommendedName>
        <fullName evidence="5">DUF2946 domain-containing protein</fullName>
    </recommendedName>
</protein>
<sequence length="123" mass="12386">MMRRVSFSLLSGLILALSLALSLALTSVTAAVAHMRAGGAAQIVICGTPGVEEVVTLDSFGDPMEPGHHCPDCLTLAADAGPRAPDVVRPVSRLLALADGMGAQPGAALTAPRPAARGPPRAV</sequence>
<accession>A0ABW9Y629</accession>
<feature type="region of interest" description="Disordered" evidence="1">
    <location>
        <begin position="104"/>
        <end position="123"/>
    </location>
</feature>
<name>A0ABW9Y629_9RHOB</name>